<accession>A0A392NWX4</accession>
<evidence type="ECO:0000313" key="3">
    <source>
        <dbReference type="Proteomes" id="UP000265520"/>
    </source>
</evidence>
<protein>
    <recommendedName>
        <fullName evidence="4">Transmembrane protein</fullName>
    </recommendedName>
</protein>
<keyword evidence="1" id="KW-1133">Transmembrane helix</keyword>
<name>A0A392NWX4_9FABA</name>
<feature type="transmembrane region" description="Helical" evidence="1">
    <location>
        <begin position="157"/>
        <end position="177"/>
    </location>
</feature>
<sequence>MVMTFAHGNARDLLPKHPKLLQSCRSWWWWWWCDEDVLASVPSLFVSVVVFISSFGQKLFSSLSFFAELGGHGSSPVPVVCSSCLPAPVPFVFCSFLPAPVVFISCSCSVLVQFFFLFVFRFVSCSCSCSILVLGVLSPDLVVSLYFVVAADDEPCVVGSGGCGFCVLVLWFSVLVLDGDSGTVGRISF</sequence>
<dbReference type="Proteomes" id="UP000265520">
    <property type="component" value="Unassembled WGS sequence"/>
</dbReference>
<reference evidence="2 3" key="1">
    <citation type="journal article" date="2018" name="Front. Plant Sci.">
        <title>Red Clover (Trifolium pratense) and Zigzag Clover (T. medium) - A Picture of Genomic Similarities and Differences.</title>
        <authorList>
            <person name="Dluhosova J."/>
            <person name="Istvanek J."/>
            <person name="Nedelnik J."/>
            <person name="Repkova J."/>
        </authorList>
    </citation>
    <scope>NUCLEOTIDE SEQUENCE [LARGE SCALE GENOMIC DNA]</scope>
    <source>
        <strain evidence="3">cv. 10/8</strain>
        <tissue evidence="2">Leaf</tissue>
    </source>
</reference>
<keyword evidence="1" id="KW-0812">Transmembrane</keyword>
<feature type="transmembrane region" description="Helical" evidence="1">
    <location>
        <begin position="37"/>
        <end position="55"/>
    </location>
</feature>
<proteinExistence type="predicted"/>
<feature type="transmembrane region" description="Helical" evidence="1">
    <location>
        <begin position="131"/>
        <end position="151"/>
    </location>
</feature>
<keyword evidence="1" id="KW-0472">Membrane</keyword>
<evidence type="ECO:0000313" key="2">
    <source>
        <dbReference type="EMBL" id="MCI03730.1"/>
    </source>
</evidence>
<feature type="transmembrane region" description="Helical" evidence="1">
    <location>
        <begin position="99"/>
        <end position="119"/>
    </location>
</feature>
<evidence type="ECO:0000256" key="1">
    <source>
        <dbReference type="SAM" id="Phobius"/>
    </source>
</evidence>
<organism evidence="2 3">
    <name type="scientific">Trifolium medium</name>
    <dbReference type="NCBI Taxonomy" id="97028"/>
    <lineage>
        <taxon>Eukaryota</taxon>
        <taxon>Viridiplantae</taxon>
        <taxon>Streptophyta</taxon>
        <taxon>Embryophyta</taxon>
        <taxon>Tracheophyta</taxon>
        <taxon>Spermatophyta</taxon>
        <taxon>Magnoliopsida</taxon>
        <taxon>eudicotyledons</taxon>
        <taxon>Gunneridae</taxon>
        <taxon>Pentapetalae</taxon>
        <taxon>rosids</taxon>
        <taxon>fabids</taxon>
        <taxon>Fabales</taxon>
        <taxon>Fabaceae</taxon>
        <taxon>Papilionoideae</taxon>
        <taxon>50 kb inversion clade</taxon>
        <taxon>NPAAA clade</taxon>
        <taxon>Hologalegina</taxon>
        <taxon>IRL clade</taxon>
        <taxon>Trifolieae</taxon>
        <taxon>Trifolium</taxon>
    </lineage>
</organism>
<keyword evidence="3" id="KW-1185">Reference proteome</keyword>
<dbReference type="AlphaFoldDB" id="A0A392NWX4"/>
<comment type="caution">
    <text evidence="2">The sequence shown here is derived from an EMBL/GenBank/DDBJ whole genome shotgun (WGS) entry which is preliminary data.</text>
</comment>
<evidence type="ECO:0008006" key="4">
    <source>
        <dbReference type="Google" id="ProtNLM"/>
    </source>
</evidence>
<dbReference type="EMBL" id="LXQA010053099">
    <property type="protein sequence ID" value="MCI03730.1"/>
    <property type="molecule type" value="Genomic_DNA"/>
</dbReference>